<comment type="caution">
    <text evidence="1">The sequence shown here is derived from an EMBL/GenBank/DDBJ whole genome shotgun (WGS) entry which is preliminary data.</text>
</comment>
<feature type="non-terminal residue" evidence="1">
    <location>
        <position position="1"/>
    </location>
</feature>
<evidence type="ECO:0008006" key="3">
    <source>
        <dbReference type="Google" id="ProtNLM"/>
    </source>
</evidence>
<organism evidence="1 2">
    <name type="scientific">Asterophora parasitica</name>
    <dbReference type="NCBI Taxonomy" id="117018"/>
    <lineage>
        <taxon>Eukaryota</taxon>
        <taxon>Fungi</taxon>
        <taxon>Dikarya</taxon>
        <taxon>Basidiomycota</taxon>
        <taxon>Agaricomycotina</taxon>
        <taxon>Agaricomycetes</taxon>
        <taxon>Agaricomycetidae</taxon>
        <taxon>Agaricales</taxon>
        <taxon>Tricholomatineae</taxon>
        <taxon>Lyophyllaceae</taxon>
        <taxon>Asterophora</taxon>
    </lineage>
</organism>
<dbReference type="OrthoDB" id="3184970at2759"/>
<sequence>MGSPLEEPLDEAAGIKDGPLITACITVDLNDADLECLPCCTEVMDILQTQAKNISRPFCRPGPSHPDLLDRRLFVLVNAADADVVFRSSDGVLFHIHSKNLEVNTDGFPPVTPELSPQGSFVNLTENAKTLDLMFRFVYPRLIPPLDDVDYDTLAALAEAVEKYQVHTGKQLCSIFMT</sequence>
<reference evidence="1" key="1">
    <citation type="submission" date="2020-07" db="EMBL/GenBank/DDBJ databases">
        <authorList>
            <person name="Nieuwenhuis M."/>
            <person name="Van De Peppel L.J.J."/>
        </authorList>
    </citation>
    <scope>NUCLEOTIDE SEQUENCE</scope>
    <source>
        <strain evidence="1">AP01</strain>
        <tissue evidence="1">Mycelium</tissue>
    </source>
</reference>
<name>A0A9P7K896_9AGAR</name>
<reference evidence="1" key="2">
    <citation type="submission" date="2021-10" db="EMBL/GenBank/DDBJ databases">
        <title>Phylogenomics reveals ancestral predisposition of the termite-cultivated fungus Termitomyces towards a domesticated lifestyle.</title>
        <authorList>
            <person name="Auxier B."/>
            <person name="Grum-Grzhimaylo A."/>
            <person name="Cardenas M.E."/>
            <person name="Lodge J.D."/>
            <person name="Laessoe T."/>
            <person name="Pedersen O."/>
            <person name="Smith M.E."/>
            <person name="Kuyper T.W."/>
            <person name="Franco-Molano E.A."/>
            <person name="Baroni T.J."/>
            <person name="Aanen D.K."/>
        </authorList>
    </citation>
    <scope>NUCLEOTIDE SEQUENCE</scope>
    <source>
        <strain evidence="1">AP01</strain>
        <tissue evidence="1">Mycelium</tissue>
    </source>
</reference>
<gene>
    <name evidence="1" type="ORF">DXG03_002391</name>
</gene>
<evidence type="ECO:0000313" key="2">
    <source>
        <dbReference type="Proteomes" id="UP000775547"/>
    </source>
</evidence>
<protein>
    <recommendedName>
        <fullName evidence="3">BTB domain-containing protein</fullName>
    </recommendedName>
</protein>
<dbReference type="Proteomes" id="UP000775547">
    <property type="component" value="Unassembled WGS sequence"/>
</dbReference>
<proteinExistence type="predicted"/>
<dbReference type="EMBL" id="JABCKV010001695">
    <property type="protein sequence ID" value="KAG5639914.1"/>
    <property type="molecule type" value="Genomic_DNA"/>
</dbReference>
<accession>A0A9P7K896</accession>
<keyword evidence="2" id="KW-1185">Reference proteome</keyword>
<dbReference type="AlphaFoldDB" id="A0A9P7K896"/>
<evidence type="ECO:0000313" key="1">
    <source>
        <dbReference type="EMBL" id="KAG5639914.1"/>
    </source>
</evidence>